<accession>A0A098S8U0</accession>
<evidence type="ECO:0000313" key="1">
    <source>
        <dbReference type="EMBL" id="KGE88526.1"/>
    </source>
</evidence>
<dbReference type="STRING" id="1524460.IX84_07540"/>
<dbReference type="AlphaFoldDB" id="A0A098S8U0"/>
<dbReference type="SUPFAM" id="SSF48452">
    <property type="entry name" value="TPR-like"/>
    <property type="match status" value="1"/>
</dbReference>
<proteinExistence type="predicted"/>
<sequence length="512" mass="56134">MLRKFTFSVLTVLLAGLWSCESLDNAPQLTPDGQQVISKGTDLQEALRRGYAVWWGSIHSPESAVALGVTADAFALPWDDFGAAAMGQEPRLSYRNLNSEPLDYRAIVEVPWYGCLQAVADANDVLNALSQGVSIDQNGPQDQSVRAAAYALRGLSWGYLSLWFDQAPVVDENTKLGGTIEFLPYTMVNARAVEELEAAIQLAEANGIDFIHNYFNGLPLDGSTFAELAHSYAARFLAQAARTLDENETTNWQAVLQHAEQGLTFDFAPIANGNQWTSYQQYTLADTEAGPFWARLDQRLVAAFDSNQPARYPQVEANGEAPLSETQATSGDARLTSDFVYSPVVGFPADRGEWHFSHYQHKRQLSQPGLFGDGLTGPMPAFLKADNELLRAEALLRTSQTAAAASVIDGGSRTSRGNLPPLTATASYFEVEEALLYERAIELFNTAPASLWLDRRRMRPREASTEVTALGGLQLGTPAQLPVPASELRINGMEEYSFGGEQDPQGIERFFY</sequence>
<name>A0A098S8U0_9BACT</name>
<evidence type="ECO:0008006" key="3">
    <source>
        <dbReference type="Google" id="ProtNLM"/>
    </source>
</evidence>
<dbReference type="InterPro" id="IPR011990">
    <property type="entry name" value="TPR-like_helical_dom_sf"/>
</dbReference>
<comment type="caution">
    <text evidence="1">The sequence shown here is derived from an EMBL/GenBank/DDBJ whole genome shotgun (WGS) entry which is preliminary data.</text>
</comment>
<dbReference type="Proteomes" id="UP000029736">
    <property type="component" value="Unassembled WGS sequence"/>
</dbReference>
<evidence type="ECO:0000313" key="2">
    <source>
        <dbReference type="Proteomes" id="UP000029736"/>
    </source>
</evidence>
<protein>
    <recommendedName>
        <fullName evidence="3">RagB/SusD domain-containing protein</fullName>
    </recommendedName>
</protein>
<dbReference type="OrthoDB" id="725871at2"/>
<reference evidence="1 2" key="1">
    <citation type="journal article" date="2014" name="Int. J. Syst. Evol. Microbiol.">
        <title>Phaeodactylibacter xiamenensis gen. nov., sp. nov., a member of the family Saprospiraceae isolated from the marine alga Phaeodactylum tricornutum.</title>
        <authorList>
            <person name="Chen Z.Jr."/>
            <person name="Lei X."/>
            <person name="Lai Q."/>
            <person name="Li Y."/>
            <person name="Zhang B."/>
            <person name="Zhang J."/>
            <person name="Zhang H."/>
            <person name="Yang L."/>
            <person name="Zheng W."/>
            <person name="Tian Y."/>
            <person name="Yu Z."/>
            <person name="Xu H.Jr."/>
            <person name="Zheng T."/>
        </authorList>
    </citation>
    <scope>NUCLEOTIDE SEQUENCE [LARGE SCALE GENOMIC DNA]</scope>
    <source>
        <strain evidence="1 2">KD52</strain>
    </source>
</reference>
<dbReference type="RefSeq" id="WP_044218114.1">
    <property type="nucleotide sequence ID" value="NZ_JBKAGJ010000006.1"/>
</dbReference>
<organism evidence="1 2">
    <name type="scientific">Phaeodactylibacter xiamenensis</name>
    <dbReference type="NCBI Taxonomy" id="1524460"/>
    <lineage>
        <taxon>Bacteria</taxon>
        <taxon>Pseudomonadati</taxon>
        <taxon>Bacteroidota</taxon>
        <taxon>Saprospiria</taxon>
        <taxon>Saprospirales</taxon>
        <taxon>Haliscomenobacteraceae</taxon>
        <taxon>Phaeodactylibacter</taxon>
    </lineage>
</organism>
<gene>
    <name evidence="1" type="ORF">IX84_07540</name>
</gene>
<dbReference type="Gene3D" id="1.25.40.390">
    <property type="match status" value="1"/>
</dbReference>
<dbReference type="EMBL" id="JPOS01000018">
    <property type="protein sequence ID" value="KGE88526.1"/>
    <property type="molecule type" value="Genomic_DNA"/>
</dbReference>
<keyword evidence="2" id="KW-1185">Reference proteome</keyword>